<dbReference type="GO" id="GO:0000271">
    <property type="term" value="P:polysaccharide biosynthetic process"/>
    <property type="evidence" value="ECO:0007669"/>
    <property type="project" value="InterPro"/>
</dbReference>
<evidence type="ECO:0000256" key="1">
    <source>
        <dbReference type="ARBA" id="ARBA00004141"/>
    </source>
</evidence>
<organism evidence="7 8">
    <name type="scientific">Clostridium tagluense</name>
    <dbReference type="NCBI Taxonomy" id="360422"/>
    <lineage>
        <taxon>Bacteria</taxon>
        <taxon>Bacillati</taxon>
        <taxon>Bacillota</taxon>
        <taxon>Clostridia</taxon>
        <taxon>Eubacteriales</taxon>
        <taxon>Clostridiaceae</taxon>
        <taxon>Clostridium</taxon>
    </lineage>
</organism>
<evidence type="ECO:0000313" key="7">
    <source>
        <dbReference type="EMBL" id="GCD09055.1"/>
    </source>
</evidence>
<dbReference type="GO" id="GO:0016020">
    <property type="term" value="C:membrane"/>
    <property type="evidence" value="ECO:0007669"/>
    <property type="project" value="UniProtKB-SubCell"/>
</dbReference>
<dbReference type="EMBL" id="BHYK01000003">
    <property type="protein sequence ID" value="GCD09055.1"/>
    <property type="molecule type" value="Genomic_DNA"/>
</dbReference>
<keyword evidence="3 5" id="KW-1133">Transmembrane helix</keyword>
<evidence type="ECO:0000256" key="3">
    <source>
        <dbReference type="ARBA" id="ARBA00022989"/>
    </source>
</evidence>
<dbReference type="InterPro" id="IPR007267">
    <property type="entry name" value="GtrA_DPMS_TM"/>
</dbReference>
<feature type="transmembrane region" description="Helical" evidence="5">
    <location>
        <begin position="13"/>
        <end position="34"/>
    </location>
</feature>
<name>A0A401UHN4_9CLOT</name>
<evidence type="ECO:0000256" key="2">
    <source>
        <dbReference type="ARBA" id="ARBA00022692"/>
    </source>
</evidence>
<keyword evidence="4 5" id="KW-0472">Membrane</keyword>
<feature type="transmembrane region" description="Helical" evidence="5">
    <location>
        <begin position="46"/>
        <end position="64"/>
    </location>
</feature>
<evidence type="ECO:0000256" key="5">
    <source>
        <dbReference type="SAM" id="Phobius"/>
    </source>
</evidence>
<accession>A0A401UHN4</accession>
<dbReference type="OrthoDB" id="1910778at2"/>
<keyword evidence="2 5" id="KW-0812">Transmembrane</keyword>
<reference evidence="7 8" key="1">
    <citation type="submission" date="2018-11" db="EMBL/GenBank/DDBJ databases">
        <title>Genome sequencing and assembly of Clostridium tagluense strain A121.</title>
        <authorList>
            <person name="Murakami T."/>
            <person name="Segawa T."/>
            <person name="Shcherbakova V.A."/>
            <person name="Mori H."/>
            <person name="Yoshimura Y."/>
        </authorList>
    </citation>
    <scope>NUCLEOTIDE SEQUENCE [LARGE SCALE GENOMIC DNA]</scope>
    <source>
        <strain evidence="7 8">A121</strain>
    </source>
</reference>
<evidence type="ECO:0000259" key="6">
    <source>
        <dbReference type="Pfam" id="PF04138"/>
    </source>
</evidence>
<evidence type="ECO:0000256" key="4">
    <source>
        <dbReference type="ARBA" id="ARBA00023136"/>
    </source>
</evidence>
<dbReference type="Proteomes" id="UP000287872">
    <property type="component" value="Unassembled WGS sequence"/>
</dbReference>
<comment type="caution">
    <text evidence="7">The sequence shown here is derived from an EMBL/GenBank/DDBJ whole genome shotgun (WGS) entry which is preliminary data.</text>
</comment>
<keyword evidence="8" id="KW-1185">Reference proteome</keyword>
<proteinExistence type="predicted"/>
<dbReference type="Pfam" id="PF04138">
    <property type="entry name" value="GtrA_DPMS_TM"/>
    <property type="match status" value="1"/>
</dbReference>
<feature type="domain" description="GtrA/DPMS transmembrane" evidence="6">
    <location>
        <begin position="15"/>
        <end position="148"/>
    </location>
</feature>
<comment type="subcellular location">
    <subcellularLocation>
        <location evidence="1">Membrane</location>
        <topology evidence="1">Multi-pass membrane protein</topology>
    </subcellularLocation>
</comment>
<dbReference type="AlphaFoldDB" id="A0A401UHN4"/>
<feature type="transmembrane region" description="Helical" evidence="5">
    <location>
        <begin position="122"/>
        <end position="142"/>
    </location>
</feature>
<sequence length="154" mass="17607">MNNKHKTRSLTQFIKYSLVGATNVIIDLIILNILSYATGITSGKMLFVFNLIAFFVYSICSYNLNKKFTFKETAPKKAYFPYASVLFFSMILNSLMLVLLTSHNPLIHHMHRGASMAKLNHLWFNICVLIDSTTIGLLGFSINKLFVFNKKKTR</sequence>
<dbReference type="RefSeq" id="WP_124998106.1">
    <property type="nucleotide sequence ID" value="NZ_BHYK01000003.1"/>
</dbReference>
<evidence type="ECO:0000313" key="8">
    <source>
        <dbReference type="Proteomes" id="UP000287872"/>
    </source>
</evidence>
<feature type="transmembrane region" description="Helical" evidence="5">
    <location>
        <begin position="79"/>
        <end position="101"/>
    </location>
</feature>
<protein>
    <submittedName>
        <fullName evidence="7">Membrane protein</fullName>
    </submittedName>
</protein>
<gene>
    <name evidence="7" type="ORF">Ctaglu_06780</name>
</gene>